<evidence type="ECO:0000313" key="2">
    <source>
        <dbReference type="Proteomes" id="UP000270034"/>
    </source>
</evidence>
<accession>A0A2Z5ZGG6</accession>
<dbReference type="AlphaFoldDB" id="A0A2Z5ZGG6"/>
<protein>
    <submittedName>
        <fullName evidence="1">Uncharacterized protein</fullName>
    </submittedName>
</protein>
<organism evidence="1 2">
    <name type="scientific">Acetobacter orientalis</name>
    <dbReference type="NCBI Taxonomy" id="146474"/>
    <lineage>
        <taxon>Bacteria</taxon>
        <taxon>Pseudomonadati</taxon>
        <taxon>Pseudomonadota</taxon>
        <taxon>Alphaproteobacteria</taxon>
        <taxon>Acetobacterales</taxon>
        <taxon>Acetobacteraceae</taxon>
        <taxon>Acetobacter</taxon>
    </lineage>
</organism>
<name>A0A2Z5ZGG6_9PROT</name>
<dbReference type="Proteomes" id="UP000270034">
    <property type="component" value="Chromosome"/>
</dbReference>
<sequence>MPCISSYRLARGVPLLSAKITSGLPHSVQPFMLSRVKAPP</sequence>
<gene>
    <name evidence="1" type="ORF">AcetOrient_orf01671</name>
</gene>
<evidence type="ECO:0000313" key="1">
    <source>
        <dbReference type="EMBL" id="BBC79465.1"/>
    </source>
</evidence>
<dbReference type="KEGG" id="aot:AcetOri_orf01671"/>
<reference evidence="1 2" key="1">
    <citation type="submission" date="2018-02" db="EMBL/GenBank/DDBJ databases">
        <title>Acetobacter orientalis genome.</title>
        <authorList>
            <person name="Nakashima N."/>
            <person name="Tamura T."/>
        </authorList>
    </citation>
    <scope>NUCLEOTIDE SEQUENCE [LARGE SCALE GENOMIC DNA]</scope>
    <source>
        <strain evidence="1 2">FAN1</strain>
    </source>
</reference>
<dbReference type="EMBL" id="AP018515">
    <property type="protein sequence ID" value="BBC79465.1"/>
    <property type="molecule type" value="Genomic_DNA"/>
</dbReference>
<proteinExistence type="predicted"/>